<reference evidence="6 8" key="1">
    <citation type="submission" date="2015-05" db="EMBL/GenBank/DDBJ databases">
        <title>A genomic and transcriptomic approach to investigate the blue pigment phenotype in Pseudomonas fluorescens.</title>
        <authorList>
            <person name="Andreani N.A."/>
            <person name="Cardazzo B."/>
        </authorList>
    </citation>
    <scope>NUCLEOTIDE SEQUENCE [LARGE SCALE GENOMIC DNA]</scope>
    <source>
        <strain evidence="6 8">Ps_22</strain>
    </source>
</reference>
<dbReference type="Proteomes" id="UP000239731">
    <property type="component" value="Unassembled WGS sequence"/>
</dbReference>
<reference evidence="7 9" key="2">
    <citation type="submission" date="2018-03" db="EMBL/GenBank/DDBJ databases">
        <title>Blue discolouration in mozzarella cheese caused by Pseudomonas fluorescens.</title>
        <authorList>
            <person name="Chiesa F."/>
            <person name="Dalmasso A."/>
            <person name="Lomonaco S."/>
        </authorList>
    </citation>
    <scope>NUCLEOTIDE SEQUENCE [LARGE SCALE GENOMIC DNA]</scope>
    <source>
        <strain evidence="7 9">11293</strain>
    </source>
</reference>
<evidence type="ECO:0000313" key="9">
    <source>
        <dbReference type="Proteomes" id="UP000239731"/>
    </source>
</evidence>
<keyword evidence="6" id="KW-0378">Hydrolase</keyword>
<evidence type="ECO:0000256" key="1">
    <source>
        <dbReference type="ARBA" id="ARBA00004613"/>
    </source>
</evidence>
<feature type="compositionally biased region" description="Pro residues" evidence="4">
    <location>
        <begin position="224"/>
        <end position="236"/>
    </location>
</feature>
<dbReference type="Gene3D" id="2.150.10.10">
    <property type="entry name" value="Serralysin-like metalloprotease, C-terminal"/>
    <property type="match status" value="1"/>
</dbReference>
<evidence type="ECO:0000313" key="8">
    <source>
        <dbReference type="Proteomes" id="UP000061348"/>
    </source>
</evidence>
<dbReference type="EMBL" id="LCYA01000093">
    <property type="protein sequence ID" value="KWV86413.1"/>
    <property type="molecule type" value="Genomic_DNA"/>
</dbReference>
<keyword evidence="3" id="KW-0677">Repeat</keyword>
<sequence length="345" mass="37912">MRTSLLPPFSDVHGIQQPPVNDHREKLNDLFRAGPSAIMRRKEPDTPASAPSRAPQTFTLPNPAASADVEPKTAGADATQLAQLRALTSQQNITNMLRAPNSHETSGQVTTIRSLLSRENVKSLLHGPDADEARKLITDVKERLGQSSLQMIHDRSSHIEDPGLSLEEIRERTSTLDPEAGFNCAMQIERDLRIEKLSAIQRMRQSTPLASALFDIGKEADLGNPPPQPDNPPPPAESLKHNNKLRNDNGQTFTFRNTRESSFDAPEQVMDFDHHRDKLDVSAIRNQLGNTPLKLVGDFSGASSEVQIHYSPANNTSVVMISGNPGESPFVVKAFGEVRYGNLIT</sequence>
<keyword evidence="2" id="KW-0964">Secreted</keyword>
<name>A0A125QI34_PSEFL</name>
<dbReference type="Pfam" id="PF08548">
    <property type="entry name" value="Peptidase_M10_C"/>
    <property type="match status" value="1"/>
</dbReference>
<dbReference type="Proteomes" id="UP000061348">
    <property type="component" value="Unassembled WGS sequence"/>
</dbReference>
<evidence type="ECO:0000256" key="3">
    <source>
        <dbReference type="ARBA" id="ARBA00022737"/>
    </source>
</evidence>
<proteinExistence type="predicted"/>
<protein>
    <submittedName>
        <fullName evidence="6">Serralysin C</fullName>
        <ecNumber evidence="6">3.4.24.40</ecNumber>
    </submittedName>
</protein>
<dbReference type="EC" id="3.4.24.40" evidence="6"/>
<dbReference type="InterPro" id="IPR013858">
    <property type="entry name" value="Peptidase_M10B_C"/>
</dbReference>
<dbReference type="RefSeq" id="WP_034127636.1">
    <property type="nucleotide sequence ID" value="NZ_JRXU01000021.1"/>
</dbReference>
<comment type="caution">
    <text evidence="6">The sequence shown here is derived from an EMBL/GenBank/DDBJ whole genome shotgun (WGS) entry which is preliminary data.</text>
</comment>
<dbReference type="AlphaFoldDB" id="A0A125QI34"/>
<evidence type="ECO:0000256" key="2">
    <source>
        <dbReference type="ARBA" id="ARBA00022525"/>
    </source>
</evidence>
<dbReference type="GO" id="GO:0005615">
    <property type="term" value="C:extracellular space"/>
    <property type="evidence" value="ECO:0007669"/>
    <property type="project" value="InterPro"/>
</dbReference>
<evidence type="ECO:0000313" key="6">
    <source>
        <dbReference type="EMBL" id="KWV86413.1"/>
    </source>
</evidence>
<dbReference type="EMBL" id="PVUH01000006">
    <property type="protein sequence ID" value="PRW93209.1"/>
    <property type="molecule type" value="Genomic_DNA"/>
</dbReference>
<evidence type="ECO:0000256" key="4">
    <source>
        <dbReference type="SAM" id="MobiDB-lite"/>
    </source>
</evidence>
<accession>A0A125QI34</accession>
<dbReference type="GO" id="GO:0005509">
    <property type="term" value="F:calcium ion binding"/>
    <property type="evidence" value="ECO:0007669"/>
    <property type="project" value="InterPro"/>
</dbReference>
<dbReference type="PATRIC" id="fig|294.194.peg.4267"/>
<feature type="domain" description="Peptidase M10 serralysin C-terminal" evidence="5">
    <location>
        <begin position="248"/>
        <end position="338"/>
    </location>
</feature>
<comment type="subcellular location">
    <subcellularLocation>
        <location evidence="1">Secreted</location>
    </subcellularLocation>
</comment>
<feature type="region of interest" description="Disordered" evidence="4">
    <location>
        <begin position="1"/>
        <end position="76"/>
    </location>
</feature>
<gene>
    <name evidence="6" type="primary">prtC</name>
    <name evidence="7" type="ORF">C7A10_12040</name>
    <name evidence="6" type="ORF">PFLmoz3_03846</name>
</gene>
<dbReference type="GO" id="GO:0016787">
    <property type="term" value="F:hydrolase activity"/>
    <property type="evidence" value="ECO:0007669"/>
    <property type="project" value="UniProtKB-KW"/>
</dbReference>
<dbReference type="InterPro" id="IPR011049">
    <property type="entry name" value="Serralysin-like_metalloprot_C"/>
</dbReference>
<evidence type="ECO:0000259" key="5">
    <source>
        <dbReference type="Pfam" id="PF08548"/>
    </source>
</evidence>
<evidence type="ECO:0000313" key="7">
    <source>
        <dbReference type="EMBL" id="PRW93209.1"/>
    </source>
</evidence>
<organism evidence="6 8">
    <name type="scientific">Pseudomonas fluorescens</name>
    <dbReference type="NCBI Taxonomy" id="294"/>
    <lineage>
        <taxon>Bacteria</taxon>
        <taxon>Pseudomonadati</taxon>
        <taxon>Pseudomonadota</taxon>
        <taxon>Gammaproteobacteria</taxon>
        <taxon>Pseudomonadales</taxon>
        <taxon>Pseudomonadaceae</taxon>
        <taxon>Pseudomonas</taxon>
    </lineage>
</organism>
<feature type="region of interest" description="Disordered" evidence="4">
    <location>
        <begin position="218"/>
        <end position="251"/>
    </location>
</feature>